<evidence type="ECO:0000313" key="6">
    <source>
        <dbReference type="Proteomes" id="UP000747399"/>
    </source>
</evidence>
<dbReference type="InterPro" id="IPR053950">
    <property type="entry name" value="CAP_N"/>
</dbReference>
<dbReference type="InterPro" id="IPR013992">
    <property type="entry name" value="Adenylate_cyclase-assoc_CAP_N"/>
</dbReference>
<feature type="compositionally biased region" description="Pro residues" evidence="3">
    <location>
        <begin position="259"/>
        <end position="271"/>
    </location>
</feature>
<dbReference type="SMART" id="SM00673">
    <property type="entry name" value="CARP"/>
    <property type="match status" value="2"/>
</dbReference>
<organism evidence="5 6">
    <name type="scientific">Volvox africanus</name>
    <dbReference type="NCBI Taxonomy" id="51714"/>
    <lineage>
        <taxon>Eukaryota</taxon>
        <taxon>Viridiplantae</taxon>
        <taxon>Chlorophyta</taxon>
        <taxon>core chlorophytes</taxon>
        <taxon>Chlorophyceae</taxon>
        <taxon>CS clade</taxon>
        <taxon>Chlamydomonadales</taxon>
        <taxon>Volvocaceae</taxon>
        <taxon>Volvox</taxon>
    </lineage>
</organism>
<gene>
    <name evidence="5" type="ORF">Vafri_16850</name>
</gene>
<evidence type="ECO:0000259" key="4">
    <source>
        <dbReference type="PROSITE" id="PS51329"/>
    </source>
</evidence>
<dbReference type="Pfam" id="PF01213">
    <property type="entry name" value="CAP_N-CM"/>
    <property type="match status" value="1"/>
</dbReference>
<dbReference type="PROSITE" id="PS01088">
    <property type="entry name" value="CAP_1"/>
    <property type="match status" value="1"/>
</dbReference>
<dbReference type="InterPro" id="IPR006599">
    <property type="entry name" value="CARP_motif"/>
</dbReference>
<dbReference type="GO" id="GO:0003779">
    <property type="term" value="F:actin binding"/>
    <property type="evidence" value="ECO:0007669"/>
    <property type="project" value="InterPro"/>
</dbReference>
<feature type="compositionally biased region" description="Low complexity" evidence="3">
    <location>
        <begin position="243"/>
        <end position="255"/>
    </location>
</feature>
<dbReference type="Proteomes" id="UP000747399">
    <property type="component" value="Unassembled WGS sequence"/>
</dbReference>
<name>A0A8J4F646_9CHLO</name>
<dbReference type="Gene3D" id="1.25.40.330">
    <property type="entry name" value="Adenylate cyclase-associated CAP, N-terminal domain"/>
    <property type="match status" value="1"/>
</dbReference>
<comment type="caution">
    <text evidence="5">The sequence shown here is derived from an EMBL/GenBank/DDBJ whole genome shotgun (WGS) entry which is preliminary data.</text>
</comment>
<dbReference type="GO" id="GO:0008179">
    <property type="term" value="F:adenylate cyclase binding"/>
    <property type="evidence" value="ECO:0007669"/>
    <property type="project" value="TreeGrafter"/>
</dbReference>
<dbReference type="Pfam" id="PF21938">
    <property type="entry name" value="CAP_N"/>
    <property type="match status" value="1"/>
</dbReference>
<dbReference type="InterPro" id="IPR036222">
    <property type="entry name" value="CAP_N_sf"/>
</dbReference>
<evidence type="ECO:0000256" key="1">
    <source>
        <dbReference type="ARBA" id="ARBA00007659"/>
    </source>
</evidence>
<dbReference type="EMBL" id="BNCO01000052">
    <property type="protein sequence ID" value="GIL62666.1"/>
    <property type="molecule type" value="Genomic_DNA"/>
</dbReference>
<dbReference type="PANTHER" id="PTHR10652">
    <property type="entry name" value="ADENYLYL CYCLASE-ASSOCIATED PROTEIN"/>
    <property type="match status" value="1"/>
</dbReference>
<dbReference type="InterPro" id="IPR013912">
    <property type="entry name" value="Adenylate_cyclase-assoc_CAP_C"/>
</dbReference>
<dbReference type="SUPFAM" id="SSF101278">
    <property type="entry name" value="N-terminal domain of adenylylcyclase associated protein, CAP"/>
    <property type="match status" value="1"/>
</dbReference>
<evidence type="ECO:0000256" key="2">
    <source>
        <dbReference type="RuleBase" id="RU000647"/>
    </source>
</evidence>
<sequence>MTMEASLVERLERAVQRLEALGVEPSSVSISAGVTNVPESRAKPSESSSLMEWDRLLAEHMSTMKILSQHIPQEAQKSMESFERAFLATRRVLEISLLAKKPESPAELQSLLAPVSEAMGAVTEAAEGGRSCQNHLKVLSEAVGALGFLACGPGSGCSPRQHVLDCWQSAEFFANKLLMEFRGKDEDQVAWVKGLKALVQTQLEQFVLRNCPTGLRFNPDGVTLAAAMIDTAAATSAPSAQAQAPAVAAPKPASQLLGAPPPPPPGPPPKPLSADELGVERVKAGGGGGGGMSAIFKELSTGEGITRKLRHVTSMMKSTHNTDRTGCVPAAPAAPTAIAVKKGQPSGSPSLELKGTKWMVENFSGRQDLVVENTTPKQSVYVYGCTDCVVQIQGKVNTISLDNCKRLGVVFSDVIASIEAVNCSSVQLQTTGTVPTITVEKTDGAQLYLSQACAANPNFQIVSAKSSSINVIVVPSEDDPSDPQEQPIPEQYISTFKRGRLVTVAAEHSGA</sequence>
<protein>
    <recommendedName>
        <fullName evidence="2">Adenylyl cyclase-associated protein</fullName>
    </recommendedName>
</protein>
<accession>A0A8J4F646</accession>
<dbReference type="InterPro" id="IPR036223">
    <property type="entry name" value="CAP_C_sf"/>
</dbReference>
<reference evidence="5" key="1">
    <citation type="journal article" date="2021" name="Proc. Natl. Acad. Sci. U.S.A.">
        <title>Three genomes in the algal genus Volvox reveal the fate of a haploid sex-determining region after a transition to homothallism.</title>
        <authorList>
            <person name="Yamamoto K."/>
            <person name="Hamaji T."/>
            <person name="Kawai-Toyooka H."/>
            <person name="Matsuzaki R."/>
            <person name="Takahashi F."/>
            <person name="Nishimura Y."/>
            <person name="Kawachi M."/>
            <person name="Noguchi H."/>
            <person name="Minakuchi Y."/>
            <person name="Umen J.G."/>
            <person name="Toyoda A."/>
            <person name="Nozaki H."/>
        </authorList>
    </citation>
    <scope>NUCLEOTIDE SEQUENCE</scope>
    <source>
        <strain evidence="5">NIES-3780</strain>
    </source>
</reference>
<dbReference type="Pfam" id="PF08603">
    <property type="entry name" value="CAP_C"/>
    <property type="match status" value="1"/>
</dbReference>
<dbReference type="PANTHER" id="PTHR10652:SF0">
    <property type="entry name" value="ADENYLYL CYCLASE-ASSOCIATED PROTEIN"/>
    <property type="match status" value="1"/>
</dbReference>
<comment type="similarity">
    <text evidence="1 2">Belongs to the CAP family.</text>
</comment>
<dbReference type="InterPro" id="IPR001837">
    <property type="entry name" value="Adenylate_cyclase-assoc_CAP"/>
</dbReference>
<dbReference type="SUPFAM" id="SSF69340">
    <property type="entry name" value="C-terminal domain of adenylylcyclase associated protein"/>
    <property type="match status" value="1"/>
</dbReference>
<feature type="region of interest" description="Disordered" evidence="3">
    <location>
        <begin position="243"/>
        <end position="274"/>
    </location>
</feature>
<dbReference type="GO" id="GO:0007015">
    <property type="term" value="P:actin filament organization"/>
    <property type="evidence" value="ECO:0007669"/>
    <property type="project" value="TreeGrafter"/>
</dbReference>
<dbReference type="AlphaFoldDB" id="A0A8J4F646"/>
<proteinExistence type="inferred from homology"/>
<keyword evidence="6" id="KW-1185">Reference proteome</keyword>
<evidence type="ECO:0000256" key="3">
    <source>
        <dbReference type="SAM" id="MobiDB-lite"/>
    </source>
</evidence>
<feature type="domain" description="C-CAP/cofactor C-like" evidence="4">
    <location>
        <begin position="345"/>
        <end position="488"/>
    </location>
</feature>
<dbReference type="PROSITE" id="PS51329">
    <property type="entry name" value="C_CAP_COFACTOR_C"/>
    <property type="match status" value="1"/>
</dbReference>
<evidence type="ECO:0000313" key="5">
    <source>
        <dbReference type="EMBL" id="GIL62666.1"/>
    </source>
</evidence>
<dbReference type="Gene3D" id="2.160.20.70">
    <property type="match status" value="1"/>
</dbReference>
<dbReference type="GO" id="GO:0005737">
    <property type="term" value="C:cytoplasm"/>
    <property type="evidence" value="ECO:0007669"/>
    <property type="project" value="TreeGrafter"/>
</dbReference>
<dbReference type="InterPro" id="IPR017901">
    <property type="entry name" value="C-CAP_CF_C-like"/>
</dbReference>
<dbReference type="InterPro" id="IPR018106">
    <property type="entry name" value="CAP_CS_N"/>
</dbReference>
<dbReference type="GO" id="GO:0019933">
    <property type="term" value="P:cAMP-mediated signaling"/>
    <property type="evidence" value="ECO:0007669"/>
    <property type="project" value="TreeGrafter"/>
</dbReference>
<dbReference type="InterPro" id="IPR016098">
    <property type="entry name" value="CAP/MinC_C"/>
</dbReference>